<feature type="compositionally biased region" description="Polar residues" evidence="6">
    <location>
        <begin position="563"/>
        <end position="573"/>
    </location>
</feature>
<dbReference type="Gene3D" id="3.40.50.1240">
    <property type="entry name" value="Phosphoglycerate mutase-like"/>
    <property type="match status" value="1"/>
</dbReference>
<dbReference type="Pfam" id="PF00328">
    <property type="entry name" value="His_Phos_2"/>
    <property type="match status" value="1"/>
</dbReference>
<evidence type="ECO:0000256" key="1">
    <source>
        <dbReference type="ARBA" id="ARBA00004123"/>
    </source>
</evidence>
<dbReference type="InterPro" id="IPR051089">
    <property type="entry name" value="prtT"/>
</dbReference>
<dbReference type="CDD" id="cd07061">
    <property type="entry name" value="HP_HAP_like"/>
    <property type="match status" value="1"/>
</dbReference>
<protein>
    <submittedName>
        <fullName evidence="8">Uncharacterized protein</fullName>
    </submittedName>
</protein>
<dbReference type="FunFam" id="3.40.50.1240:FF:000065">
    <property type="entry name" value="Similar to histidine acid phosphatase"/>
    <property type="match status" value="1"/>
</dbReference>
<feature type="signal peptide" evidence="7">
    <location>
        <begin position="1"/>
        <end position="17"/>
    </location>
</feature>
<keyword evidence="9" id="KW-1185">Reference proteome</keyword>
<organism evidence="8 9">
    <name type="scientific">Phyllachora maydis</name>
    <dbReference type="NCBI Taxonomy" id="1825666"/>
    <lineage>
        <taxon>Eukaryota</taxon>
        <taxon>Fungi</taxon>
        <taxon>Dikarya</taxon>
        <taxon>Ascomycota</taxon>
        <taxon>Pezizomycotina</taxon>
        <taxon>Sordariomycetes</taxon>
        <taxon>Sordariomycetidae</taxon>
        <taxon>Phyllachorales</taxon>
        <taxon>Phyllachoraceae</taxon>
        <taxon>Phyllachora</taxon>
    </lineage>
</organism>
<evidence type="ECO:0000313" key="9">
    <source>
        <dbReference type="Proteomes" id="UP001217918"/>
    </source>
</evidence>
<dbReference type="InterPro" id="IPR029033">
    <property type="entry name" value="His_PPase_superfam"/>
</dbReference>
<gene>
    <name evidence="8" type="ORF">P8C59_005683</name>
</gene>
<evidence type="ECO:0000256" key="6">
    <source>
        <dbReference type="SAM" id="MobiDB-lite"/>
    </source>
</evidence>
<sequence>MALRRLATIPFLPLCAAASLYSSYTFDPLQHLGGVAPYFEPQDPPASPSPPQGCTPSQAAYLVRHAAIFANDYDLDTYLDPFISKWQNHTAIDWSHVPALSFLASWTPPLSDAESELLTRAGKLEATQLGTTLSFRYPGLRLPQRVWTSSAERTYQSAKSLVHGLELDDSTINVVTIFESKEAGANSLTPYSSCPAYRASAGSDQAAVYMARFTKPVRARLNALAPGFDFTAEDVYGMMEMCGYETVIRGSSPFCDLGLFTPDDWLGWEYTADVQYHYNVGYGNDVSGYIGMPWLNATAHLLLSPESSPDGQDIYVSFTHRELPPTVLVASGLFNNSAWGGGTADRINDTMPLDRINYGRAWKSSHVLPFLTNVAIERLNCTGSYGFGDGDYYRVLVNSAPQALPDCNDGPGTSCSRRGFQTYVQDRVDRFSGYSQRCGVKYDNSTDVLNIYTDPAVGNGTRLVAKRSLCKIKCERGKSKDEDDDRCQRCVLLGSDCVRPAFHVGRRKGVKNKRTGLEKALHLVEEAARKSGPEGSEAVQAVSNLKALLGTAAPDTCPRTGALRSSTGASQRPRSAPSGQIHVALLPDQLEHASSSDEEDVFDHGRLEQDFGLLHESNASHASREVAAAEESLAIDDAENPLQLLARASDLHVSPPTASRPEARRASGDTAGPRSRRPSKPDGRMSEVERYFKLSKFSLDVGPDLDPIDLGLVTEDEAESLFGFFHQSLAHTRWGLDPLLYTVSFTRARSAFLLTSIAAAAALFMPAASALSKRLSNHCRTLFERVIAHRYRSVEIVLAFLVNVPWMFPGKHSMEDDTCWSVSLATTMAIDLSLHKTLVSVGELRAGGLGHLSRADCIDPALALSLDGFADVEPGSEAGRRLLRRRERCWIALFVLERGMCLARGRTFTVPITPTLRACDQWHLSDIADTMDGHLVSTAVLRRDLDTLFTSIRALCDGSQEMLADGSAVAISIQMMIEQFFNDWHAKWGISIGIGPQHGLPPYVQILVTHTRLSLYSSVINHPTAPTEVRRFFHSAGLSSALNVMRAAIQGEKQLTSMPNNTAIMISFAACFALRLGGLISGNSSLAPSIRTLIEEAADVLERIGCVTRHRRGMSALYGRYLKCIVRKAASARETPTTTHERPLTTTMTTTTTTTTTTQPAAPFARLDFAVGGATSRGSHAVVTTYADPGTMWSEPMQFSTMSDDQVVETLSRVHEFDGDFHTCPSWNDTAALDWMNWSGMPEFGS</sequence>
<evidence type="ECO:0000256" key="7">
    <source>
        <dbReference type="SAM" id="SignalP"/>
    </source>
</evidence>
<dbReference type="PANTHER" id="PTHR31845">
    <property type="entry name" value="FINGER DOMAIN PROTEIN, PUTATIVE-RELATED"/>
    <property type="match status" value="1"/>
</dbReference>
<feature type="region of interest" description="Disordered" evidence="6">
    <location>
        <begin position="556"/>
        <end position="577"/>
    </location>
</feature>
<evidence type="ECO:0000256" key="5">
    <source>
        <dbReference type="ARBA" id="ARBA00023242"/>
    </source>
</evidence>
<keyword evidence="5" id="KW-0539">Nucleus</keyword>
<dbReference type="SUPFAM" id="SSF53254">
    <property type="entry name" value="Phosphoglycerate mutase-like"/>
    <property type="match status" value="1"/>
</dbReference>
<evidence type="ECO:0000256" key="3">
    <source>
        <dbReference type="ARBA" id="ARBA00023125"/>
    </source>
</evidence>
<comment type="caution">
    <text evidence="8">The sequence shown here is derived from an EMBL/GenBank/DDBJ whole genome shotgun (WGS) entry which is preliminary data.</text>
</comment>
<dbReference type="GO" id="GO:0005634">
    <property type="term" value="C:nucleus"/>
    <property type="evidence" value="ECO:0007669"/>
    <property type="project" value="UniProtKB-SubCell"/>
</dbReference>
<dbReference type="AlphaFoldDB" id="A0AAD9I5X0"/>
<dbReference type="GO" id="GO:0000976">
    <property type="term" value="F:transcription cis-regulatory region binding"/>
    <property type="evidence" value="ECO:0007669"/>
    <property type="project" value="TreeGrafter"/>
</dbReference>
<keyword evidence="4" id="KW-0804">Transcription</keyword>
<dbReference type="Proteomes" id="UP001217918">
    <property type="component" value="Unassembled WGS sequence"/>
</dbReference>
<accession>A0AAD9I5X0</accession>
<keyword evidence="2" id="KW-0805">Transcription regulation</keyword>
<dbReference type="EMBL" id="JAQQPM010000004">
    <property type="protein sequence ID" value="KAK2071244.1"/>
    <property type="molecule type" value="Genomic_DNA"/>
</dbReference>
<dbReference type="GO" id="GO:0000981">
    <property type="term" value="F:DNA-binding transcription factor activity, RNA polymerase II-specific"/>
    <property type="evidence" value="ECO:0007669"/>
    <property type="project" value="TreeGrafter"/>
</dbReference>
<evidence type="ECO:0000313" key="8">
    <source>
        <dbReference type="EMBL" id="KAK2071244.1"/>
    </source>
</evidence>
<evidence type="ECO:0000256" key="2">
    <source>
        <dbReference type="ARBA" id="ARBA00023015"/>
    </source>
</evidence>
<evidence type="ECO:0000256" key="4">
    <source>
        <dbReference type="ARBA" id="ARBA00023163"/>
    </source>
</evidence>
<reference evidence="8" key="1">
    <citation type="journal article" date="2023" name="Mol. Plant Microbe Interact.">
        <title>Elucidating the Obligate Nature and Biological Capacity of an Invasive Fungal Corn Pathogen.</title>
        <authorList>
            <person name="MacCready J.S."/>
            <person name="Roggenkamp E.M."/>
            <person name="Gdanetz K."/>
            <person name="Chilvers M.I."/>
        </authorList>
    </citation>
    <scope>NUCLEOTIDE SEQUENCE</scope>
    <source>
        <strain evidence="8">PM02</strain>
    </source>
</reference>
<dbReference type="CDD" id="cd12148">
    <property type="entry name" value="fungal_TF_MHR"/>
    <property type="match status" value="1"/>
</dbReference>
<proteinExistence type="predicted"/>
<feature type="region of interest" description="Disordered" evidence="6">
    <location>
        <begin position="652"/>
        <end position="686"/>
    </location>
</feature>
<keyword evidence="7" id="KW-0732">Signal</keyword>
<dbReference type="InterPro" id="IPR000560">
    <property type="entry name" value="His_Pase_clade-2"/>
</dbReference>
<comment type="subcellular location">
    <subcellularLocation>
        <location evidence="1">Nucleus</location>
    </subcellularLocation>
</comment>
<dbReference type="PANTHER" id="PTHR31845:SF17">
    <property type="entry name" value="ZN(II)2CYS6 TRANSCRIPTION FACTOR (EUROFUNG)"/>
    <property type="match status" value="1"/>
</dbReference>
<name>A0AAD9I5X0_9PEZI</name>
<feature type="chain" id="PRO_5042105160" evidence="7">
    <location>
        <begin position="18"/>
        <end position="1246"/>
    </location>
</feature>
<keyword evidence="3" id="KW-0238">DNA-binding</keyword>